<feature type="transmembrane region" description="Helical" evidence="1">
    <location>
        <begin position="263"/>
        <end position="285"/>
    </location>
</feature>
<accession>A0A238IVY3</accession>
<evidence type="ECO:0000256" key="1">
    <source>
        <dbReference type="SAM" id="Phobius"/>
    </source>
</evidence>
<feature type="transmembrane region" description="Helical" evidence="1">
    <location>
        <begin position="187"/>
        <end position="206"/>
    </location>
</feature>
<keyword evidence="1" id="KW-0812">Transmembrane</keyword>
<dbReference type="EMBL" id="FXXQ01000001">
    <property type="protein sequence ID" value="SMX22055.1"/>
    <property type="molecule type" value="Genomic_DNA"/>
</dbReference>
<keyword evidence="1" id="KW-0472">Membrane</keyword>
<organism evidence="2 3">
    <name type="scientific">Boseongicola aestuarii</name>
    <dbReference type="NCBI Taxonomy" id="1470561"/>
    <lineage>
        <taxon>Bacteria</taxon>
        <taxon>Pseudomonadati</taxon>
        <taxon>Pseudomonadota</taxon>
        <taxon>Alphaproteobacteria</taxon>
        <taxon>Rhodobacterales</taxon>
        <taxon>Paracoccaceae</taxon>
        <taxon>Boseongicola</taxon>
    </lineage>
</organism>
<evidence type="ECO:0000313" key="2">
    <source>
        <dbReference type="EMBL" id="SMX22055.1"/>
    </source>
</evidence>
<proteinExistence type="predicted"/>
<dbReference type="RefSeq" id="WP_141138204.1">
    <property type="nucleotide sequence ID" value="NZ_FXXQ01000001.1"/>
</dbReference>
<reference evidence="2 3" key="1">
    <citation type="submission" date="2017-05" db="EMBL/GenBank/DDBJ databases">
        <authorList>
            <person name="Song R."/>
            <person name="Chenine A.L."/>
            <person name="Ruprecht R.M."/>
        </authorList>
    </citation>
    <scope>NUCLEOTIDE SEQUENCE [LARGE SCALE GENOMIC DNA]</scope>
    <source>
        <strain evidence="2 3">CECT 8489</strain>
    </source>
</reference>
<feature type="transmembrane region" description="Helical" evidence="1">
    <location>
        <begin position="99"/>
        <end position="117"/>
    </location>
</feature>
<name>A0A238IVY3_9RHOB</name>
<evidence type="ECO:0008006" key="4">
    <source>
        <dbReference type="Google" id="ProtNLM"/>
    </source>
</evidence>
<evidence type="ECO:0000313" key="3">
    <source>
        <dbReference type="Proteomes" id="UP000201838"/>
    </source>
</evidence>
<feature type="transmembrane region" description="Helical" evidence="1">
    <location>
        <begin position="292"/>
        <end position="309"/>
    </location>
</feature>
<feature type="transmembrane region" description="Helical" evidence="1">
    <location>
        <begin position="218"/>
        <end position="238"/>
    </location>
</feature>
<gene>
    <name evidence="2" type="ORF">BOA8489_00142</name>
</gene>
<keyword evidence="1" id="KW-1133">Transmembrane helix</keyword>
<feature type="transmembrane region" description="Helical" evidence="1">
    <location>
        <begin position="123"/>
        <end position="143"/>
    </location>
</feature>
<dbReference type="Proteomes" id="UP000201838">
    <property type="component" value="Unassembled WGS sequence"/>
</dbReference>
<sequence>MSKQDNLNGFSARRMFAFTVLLAFILILAFGVFAHVAVDGDIYWHTLDDHMITQRVARNFYETGFPYYNAEEAIAANTSLFWPIILSSLYVLPEWCVMPALIGLSSAFTAITISLASSVLQTAILRLTGVVFISLSPAIQFYGTSGWEHIPQMLLLTLAAVLSVRASDRRGYLTVPTSALVLTSLSFIARVDSAPTIAIYVIVWLLTEGRHRLFSTYIILFVLLFIPITYLVGMQVYYGDIWPNTYYLKIGELSERLANGINYILSVPNAGITPILLAFVAVTLPKNGIRRLLVLSALLHTAYVIYVGGDIYSDGRFFLIYFPIIAILAIERLDQLRIQFTASRGFVTPLLVTSFAIAVGQYTLDVSDHNHSDRFDLQQIKVVVSASRKVDPTEGSIGLFWLGVGYHAPRHHIVDFLGKADPIIARLPQKSAIIGHNKWDFAHSFRSKKISLVPLPHPTSYPEDFLVAELGSKLLSDGYVFIKPEVFKNPENGFGLFVLEYLAPRFGLP</sequence>
<dbReference type="AlphaFoldDB" id="A0A238IVY3"/>
<dbReference type="OrthoDB" id="5496074at2"/>
<keyword evidence="3" id="KW-1185">Reference proteome</keyword>
<protein>
    <recommendedName>
        <fullName evidence="4">Glycosyltransferase RgtA/B/C/D-like domain-containing protein</fullName>
    </recommendedName>
</protein>